<keyword evidence="1" id="KW-0805">Transcription regulation</keyword>
<sequence>MHSPYEDRICRALTFSAHPEAFSAALVKLTKAHRAATQPARLRRDAHVTVSISHDIDAWREVSTAHFVQLDCQTAASDFTATIDTQPLSTSMSVSRIQSGPVRIDRTARMATVDARDDLLMTVQLAGVGTVSQFNRTAVLQPGSASLYDPRHAYRLSMPRGGQDLLVLRIPRSSLGMTDTAIEHLGARPLTRTAPGMAAFGGFLAGMLSPGGSLDGVRPEFAVVTEQLLATVIRASLVDAPIARAEADPGALLAALRARIASRALDPTFDVTALARDSFVSVRTVHAAFEAVGETPGAFIRATRLRHAASELRDATLWNVPVHVIGERAGFRDASTFTRAFRKHFGVTPGDWRHDASIREIAR</sequence>
<dbReference type="InterPro" id="IPR050204">
    <property type="entry name" value="AraC_XylS_family_regulators"/>
</dbReference>
<dbReference type="EMBL" id="PXVD01000012">
    <property type="protein sequence ID" value="MDJ1371424.1"/>
    <property type="molecule type" value="Genomic_DNA"/>
</dbReference>
<dbReference type="InterPro" id="IPR035418">
    <property type="entry name" value="AraC-bd_2"/>
</dbReference>
<dbReference type="SMART" id="SM00342">
    <property type="entry name" value="HTH_ARAC"/>
    <property type="match status" value="1"/>
</dbReference>
<dbReference type="PRINTS" id="PR00032">
    <property type="entry name" value="HTHARAC"/>
</dbReference>
<dbReference type="PANTHER" id="PTHR46796">
    <property type="entry name" value="HTH-TYPE TRANSCRIPTIONAL ACTIVATOR RHAS-RELATED"/>
    <property type="match status" value="1"/>
</dbReference>
<keyword evidence="6" id="KW-1185">Reference proteome</keyword>
<dbReference type="SUPFAM" id="SSF46689">
    <property type="entry name" value="Homeodomain-like"/>
    <property type="match status" value="1"/>
</dbReference>
<dbReference type="InterPro" id="IPR009057">
    <property type="entry name" value="Homeodomain-like_sf"/>
</dbReference>
<evidence type="ECO:0000313" key="6">
    <source>
        <dbReference type="Proteomes" id="UP001170379"/>
    </source>
</evidence>
<dbReference type="PANTHER" id="PTHR46796:SF6">
    <property type="entry name" value="ARAC SUBFAMILY"/>
    <property type="match status" value="1"/>
</dbReference>
<dbReference type="Proteomes" id="UP001170379">
    <property type="component" value="Unassembled WGS sequence"/>
</dbReference>
<dbReference type="InterPro" id="IPR018062">
    <property type="entry name" value="HTH_AraC-typ_CS"/>
</dbReference>
<keyword evidence="3" id="KW-0804">Transcription</keyword>
<evidence type="ECO:0000256" key="3">
    <source>
        <dbReference type="ARBA" id="ARBA00023163"/>
    </source>
</evidence>
<dbReference type="InterPro" id="IPR020449">
    <property type="entry name" value="Tscrpt_reg_AraC-type_HTH"/>
</dbReference>
<dbReference type="InterPro" id="IPR018060">
    <property type="entry name" value="HTH_AraC"/>
</dbReference>
<dbReference type="Pfam" id="PF14525">
    <property type="entry name" value="AraC_binding_2"/>
    <property type="match status" value="1"/>
</dbReference>
<dbReference type="Pfam" id="PF12833">
    <property type="entry name" value="HTH_18"/>
    <property type="match status" value="1"/>
</dbReference>
<comment type="caution">
    <text evidence="5">The sequence shown here is derived from an EMBL/GenBank/DDBJ whole genome shotgun (WGS) entry which is preliminary data.</text>
</comment>
<accession>A0ABT7C899</accession>
<reference evidence="5" key="1">
    <citation type="submission" date="2018-03" db="EMBL/GenBank/DDBJ databases">
        <authorList>
            <person name="Nunes O.C."/>
            <person name="Lopes A.R."/>
            <person name="Froufe H."/>
            <person name="Munoz-Merida A."/>
            <person name="Barroso C."/>
            <person name="Egas C."/>
        </authorList>
    </citation>
    <scope>NUCLEOTIDE SEQUENCE</scope>
    <source>
        <strain evidence="5">ON4</strain>
    </source>
</reference>
<gene>
    <name evidence="5" type="ORF">C7K25_08595</name>
</gene>
<reference evidence="5" key="2">
    <citation type="journal article" date="2022" name="Sci. Rep.">
        <title>In silico prediction of the enzymes involved in the degradation of the herbicide molinate by Gulosibacter molinativorax ON4T.</title>
        <authorList>
            <person name="Lopes A.R."/>
            <person name="Bunin E."/>
            <person name="Viana A.T."/>
            <person name="Froufe H."/>
            <person name="Munoz-Merida A."/>
            <person name="Pinho D."/>
            <person name="Figueiredo J."/>
            <person name="Barroso C."/>
            <person name="Vaz-Moreira I."/>
            <person name="Bellanger X."/>
            <person name="Egas C."/>
            <person name="Nunes O.C."/>
        </authorList>
    </citation>
    <scope>NUCLEOTIDE SEQUENCE</scope>
    <source>
        <strain evidence="5">ON4</strain>
    </source>
</reference>
<organism evidence="5 6">
    <name type="scientific">Gulosibacter molinativorax</name>
    <dbReference type="NCBI Taxonomy" id="256821"/>
    <lineage>
        <taxon>Bacteria</taxon>
        <taxon>Bacillati</taxon>
        <taxon>Actinomycetota</taxon>
        <taxon>Actinomycetes</taxon>
        <taxon>Micrococcales</taxon>
        <taxon>Microbacteriaceae</taxon>
        <taxon>Gulosibacter</taxon>
    </lineage>
</organism>
<dbReference type="PROSITE" id="PS00041">
    <property type="entry name" value="HTH_ARAC_FAMILY_1"/>
    <property type="match status" value="1"/>
</dbReference>
<evidence type="ECO:0000256" key="2">
    <source>
        <dbReference type="ARBA" id="ARBA00023125"/>
    </source>
</evidence>
<evidence type="ECO:0000259" key="4">
    <source>
        <dbReference type="PROSITE" id="PS01124"/>
    </source>
</evidence>
<dbReference type="PROSITE" id="PS01124">
    <property type="entry name" value="HTH_ARAC_FAMILY_2"/>
    <property type="match status" value="1"/>
</dbReference>
<evidence type="ECO:0000256" key="1">
    <source>
        <dbReference type="ARBA" id="ARBA00023015"/>
    </source>
</evidence>
<feature type="domain" description="HTH araC/xylS-type" evidence="4">
    <location>
        <begin position="250"/>
        <end position="355"/>
    </location>
</feature>
<evidence type="ECO:0000313" key="5">
    <source>
        <dbReference type="EMBL" id="MDJ1371424.1"/>
    </source>
</evidence>
<dbReference type="Gene3D" id="1.10.10.60">
    <property type="entry name" value="Homeodomain-like"/>
    <property type="match status" value="1"/>
</dbReference>
<protein>
    <submittedName>
        <fullName evidence="5">AraC family transcriptional regulator</fullName>
    </submittedName>
</protein>
<keyword evidence="2" id="KW-0238">DNA-binding</keyword>
<name>A0ABT7C899_9MICO</name>
<proteinExistence type="predicted"/>